<comment type="caution">
    <text evidence="4">The sequence shown here is derived from an EMBL/GenBank/DDBJ whole genome shotgun (WGS) entry which is preliminary data.</text>
</comment>
<organism evidence="4 5">
    <name type="scientific">Naganishia liquefaciens</name>
    <dbReference type="NCBI Taxonomy" id="104408"/>
    <lineage>
        <taxon>Eukaryota</taxon>
        <taxon>Fungi</taxon>
        <taxon>Dikarya</taxon>
        <taxon>Basidiomycota</taxon>
        <taxon>Agaricomycotina</taxon>
        <taxon>Tremellomycetes</taxon>
        <taxon>Filobasidiales</taxon>
        <taxon>Filobasidiaceae</taxon>
        <taxon>Naganishia</taxon>
    </lineage>
</organism>
<dbReference type="AlphaFoldDB" id="A0A8H3TPE2"/>
<evidence type="ECO:0000259" key="3">
    <source>
        <dbReference type="PROSITE" id="PS51186"/>
    </source>
</evidence>
<keyword evidence="1" id="KW-0808">Transferase</keyword>
<name>A0A8H3TPE2_9TREE</name>
<keyword evidence="2" id="KW-0012">Acyltransferase</keyword>
<sequence length="180" mass="20288">MTQSIIKALGQSAGLLFDSATEEDLPEILEIYNHAILNTTSQWDYRPHTLERRTEWFRAAQRDGYPIIVVREASDPSRRILGWGSLGTFHAKEGYRFTVEDSIYVGDGCQGRGVGKALLKALIRKAKDMGMKTMIAEIEAEHTISIKMHAKEGFVEAGRLPAAGYKFDKWLDLVIMQLML</sequence>
<dbReference type="InterPro" id="IPR000182">
    <property type="entry name" value="GNAT_dom"/>
</dbReference>
<dbReference type="Pfam" id="PF00583">
    <property type="entry name" value="Acetyltransf_1"/>
    <property type="match status" value="1"/>
</dbReference>
<dbReference type="GO" id="GO:0016747">
    <property type="term" value="F:acyltransferase activity, transferring groups other than amino-acyl groups"/>
    <property type="evidence" value="ECO:0007669"/>
    <property type="project" value="InterPro"/>
</dbReference>
<dbReference type="PANTHER" id="PTHR43072:SF23">
    <property type="entry name" value="UPF0039 PROTEIN C11D3.02C"/>
    <property type="match status" value="1"/>
</dbReference>
<dbReference type="Proteomes" id="UP000620104">
    <property type="component" value="Unassembled WGS sequence"/>
</dbReference>
<dbReference type="SUPFAM" id="SSF55729">
    <property type="entry name" value="Acyl-CoA N-acyltransferases (Nat)"/>
    <property type="match status" value="1"/>
</dbReference>
<dbReference type="Gene3D" id="3.40.630.30">
    <property type="match status" value="1"/>
</dbReference>
<dbReference type="InterPro" id="IPR016181">
    <property type="entry name" value="Acyl_CoA_acyltransferase"/>
</dbReference>
<reference evidence="4" key="1">
    <citation type="submission" date="2020-07" db="EMBL/GenBank/DDBJ databases">
        <title>Draft Genome Sequence of a Deep-Sea Yeast, Naganishia (Cryptococcus) liquefaciens strain N6.</title>
        <authorList>
            <person name="Han Y.W."/>
            <person name="Kajitani R."/>
            <person name="Morimoto H."/>
            <person name="Parhat M."/>
            <person name="Tsubouchi H."/>
            <person name="Bakenova O."/>
            <person name="Ogata M."/>
            <person name="Argunhan B."/>
            <person name="Aoki R."/>
            <person name="Kajiwara S."/>
            <person name="Itoh T."/>
            <person name="Iwasaki H."/>
        </authorList>
    </citation>
    <scope>NUCLEOTIDE SEQUENCE</scope>
    <source>
        <strain evidence="4">N6</strain>
    </source>
</reference>
<dbReference type="PROSITE" id="PS51186">
    <property type="entry name" value="GNAT"/>
    <property type="match status" value="1"/>
</dbReference>
<accession>A0A8H3TPE2</accession>
<evidence type="ECO:0000313" key="5">
    <source>
        <dbReference type="Proteomes" id="UP000620104"/>
    </source>
</evidence>
<evidence type="ECO:0000256" key="2">
    <source>
        <dbReference type="ARBA" id="ARBA00023315"/>
    </source>
</evidence>
<proteinExistence type="predicted"/>
<protein>
    <recommendedName>
        <fullName evidence="3">N-acetyltransferase domain-containing protein</fullName>
    </recommendedName>
</protein>
<dbReference type="PANTHER" id="PTHR43072">
    <property type="entry name" value="N-ACETYLTRANSFERASE"/>
    <property type="match status" value="1"/>
</dbReference>
<feature type="domain" description="N-acetyltransferase" evidence="3">
    <location>
        <begin position="15"/>
        <end position="180"/>
    </location>
</feature>
<dbReference type="OrthoDB" id="2129362at2759"/>
<dbReference type="CDD" id="cd04301">
    <property type="entry name" value="NAT_SF"/>
    <property type="match status" value="1"/>
</dbReference>
<evidence type="ECO:0000256" key="1">
    <source>
        <dbReference type="ARBA" id="ARBA00022679"/>
    </source>
</evidence>
<dbReference type="EMBL" id="BLZA01000009">
    <property type="protein sequence ID" value="GHJ84733.1"/>
    <property type="molecule type" value="Genomic_DNA"/>
</dbReference>
<keyword evidence="5" id="KW-1185">Reference proteome</keyword>
<evidence type="ECO:0000313" key="4">
    <source>
        <dbReference type="EMBL" id="GHJ84733.1"/>
    </source>
</evidence>
<gene>
    <name evidence="4" type="ORF">NliqN6_1135</name>
</gene>